<organism evidence="1 2">
    <name type="scientific">Trifolium pratense</name>
    <name type="common">Red clover</name>
    <dbReference type="NCBI Taxonomy" id="57577"/>
    <lineage>
        <taxon>Eukaryota</taxon>
        <taxon>Viridiplantae</taxon>
        <taxon>Streptophyta</taxon>
        <taxon>Embryophyta</taxon>
        <taxon>Tracheophyta</taxon>
        <taxon>Spermatophyta</taxon>
        <taxon>Magnoliopsida</taxon>
        <taxon>eudicotyledons</taxon>
        <taxon>Gunneridae</taxon>
        <taxon>Pentapetalae</taxon>
        <taxon>rosids</taxon>
        <taxon>fabids</taxon>
        <taxon>Fabales</taxon>
        <taxon>Fabaceae</taxon>
        <taxon>Papilionoideae</taxon>
        <taxon>50 kb inversion clade</taxon>
        <taxon>NPAAA clade</taxon>
        <taxon>Hologalegina</taxon>
        <taxon>IRL clade</taxon>
        <taxon>Trifolieae</taxon>
        <taxon>Trifolium</taxon>
    </lineage>
</organism>
<reference evidence="1" key="1">
    <citation type="submission" date="2023-10" db="EMBL/GenBank/DDBJ databases">
        <authorList>
            <person name="Rodriguez Cubillos JULIANA M."/>
            <person name="De Vega J."/>
        </authorList>
    </citation>
    <scope>NUCLEOTIDE SEQUENCE</scope>
</reference>
<sequence>MMNPNNVPSQLPKLKGDNWDRWNIQMQAIFGFQEVLEIIQQGYAVVGDEGTAAQRTAYAANKKKDCKAIYLIHQSVDEVNFDKISTCTTAKQAWDTLERCHTGDAKVKKVKLQALRKQYEHVEMEETEKIEDFFNRVRNITNSMSLNGEVITDQQFCEKILRSLPSRFDYIVCTVEETKDLATMTPAELMSTLQARELRLSTRNEEKGTDQALFANSKKKHGVGKNNWQKNKKKEGFENSKGSDKTESSHKGGGGSGNSKNSKKYSKKDVECYNCGKHGHYADECWFAKGNKGKGKKKYNDAANAVEEEEQSSSDEEDDVKLMMATLNEISDNTANTDYWFLDTGCSNHMTSHKDWLIEIDASRKSKVRFADDRTLQAEGIGKLVINRDDGKHVIMEDVLYVPGMKSNLLSLGQLIQKGFAVTMKNNSLALFDAKKNLILKTPLSKNRTFQINMTTAKVMCLSAVEADDKNWIWHARYGHLNFKSLRELGTNHMVTGLPIIKVPDNVCKVCMMGKQTRNSFKSEVASRARQQLEVIYSDVCGPFEVPSLGGNKYFISFIDEFSRMMWIYLIKAKNESFDVFKRFKKKVEKESEKSIKILRTDGGGEYTSNEFKQFLADQGIEHEVTAPYTPQHNGLAERRNRTVMNMVRSMLKEKSLPSNLWGEAVNTAVYILNKCPTKKLNNIVPEEKWSGKKPKVSHLRVFGSICYSHIPDQKRTKLQDKSRQMILVGYHPSGAYKLYDPIREKVELGRDVKVCELENWDWKGKCVDKSANTIPLITSQEEYDVENITANTEASTSSNSVADGSKRTRVPSTRLQGFETYRDDVIDTEGDLVHFALFVDTEPVSFEEAIVSNVWKQAMIDEIKAIERNNTWCLTDLPTNKQQIAVKWVFKVKLDSNGSVAKHKARLVAKGFLQKAGLDYHEVYAPVARIETIRLVVAIASVKNWSLSQMDVKSAFLNGPLDEEVYVSQPPGFIKEGKEGMVYKLNKALYGLKQAPRAWNKRIDGFLIQSGFKKSVVEHGVYVKHNSSTAKILIICLYVDDLLVTGNDTSDIATFKELMHSEFEMTDMGKLNYFLGLQFEATSKGILMHQKKYMKELLLKFNMLECNPAVTPIEVNSKLDLDDNGETVNETLYKQMVGSLRYLCNSRPDLAFAVGAVSRFVNSPKKSHMIAVKKIMRYVKGTMDYGILLPNTLSNTVNRLEGFSDSDWCGDHVDRRSTTGYIFKFLNAPISWCSKKQPVIALSSCEAEYIACAFAACQGIWLESLLKDIKIELTEPMQLLVDNKSAINLARNPISHGRSKHIETRFHFIRDQVNKGKIVLSHCPTDEQQADILTKGLKHDRFIGLRNKLGVKSLEHLN</sequence>
<gene>
    <name evidence="1" type="ORF">MILVUS5_LOCUS9507</name>
</gene>
<dbReference type="Proteomes" id="UP001177021">
    <property type="component" value="Unassembled WGS sequence"/>
</dbReference>
<dbReference type="EMBL" id="CASHSV030000024">
    <property type="protein sequence ID" value="CAJ2639499.1"/>
    <property type="molecule type" value="Genomic_DNA"/>
</dbReference>
<evidence type="ECO:0000313" key="2">
    <source>
        <dbReference type="Proteomes" id="UP001177021"/>
    </source>
</evidence>
<keyword evidence="2" id="KW-1185">Reference proteome</keyword>
<accession>A0ACB0J4T9</accession>
<protein>
    <submittedName>
        <fullName evidence="1">Uncharacterized protein</fullName>
    </submittedName>
</protein>
<proteinExistence type="predicted"/>
<name>A0ACB0J4T9_TRIPR</name>
<comment type="caution">
    <text evidence="1">The sequence shown here is derived from an EMBL/GenBank/DDBJ whole genome shotgun (WGS) entry which is preliminary data.</text>
</comment>
<evidence type="ECO:0000313" key="1">
    <source>
        <dbReference type="EMBL" id="CAJ2639499.1"/>
    </source>
</evidence>